<dbReference type="GeneID" id="20639627"/>
<sequence length="167" mass="17181">MAEPQDTEGKRQRKPGPVLAPARMARVMALAPKPQAPKTATTKGTAEDRGAKFVELGGDAKCAQGQRRGEGRTPDKKPAPGGHPLGAHPPTQDDTCAKQGQDDEEGVQDGGQSSSSSSRAATALVGADDCELSIPGEARPTSSWGAVTGGATAAAWWSDAFYWRGGA</sequence>
<keyword evidence="3" id="KW-1185">Reference proteome</keyword>
<reference evidence="2 3" key="1">
    <citation type="journal article" date="2006" name="Science">
        <title>Phytophthora genome sequences uncover evolutionary origins and mechanisms of pathogenesis.</title>
        <authorList>
            <person name="Tyler B.M."/>
            <person name="Tripathy S."/>
            <person name="Zhang X."/>
            <person name="Dehal P."/>
            <person name="Jiang R.H."/>
            <person name="Aerts A."/>
            <person name="Arredondo F.D."/>
            <person name="Baxter L."/>
            <person name="Bensasson D."/>
            <person name="Beynon J.L."/>
            <person name="Chapman J."/>
            <person name="Damasceno C.M."/>
            <person name="Dorrance A.E."/>
            <person name="Dou D."/>
            <person name="Dickerman A.W."/>
            <person name="Dubchak I.L."/>
            <person name="Garbelotto M."/>
            <person name="Gijzen M."/>
            <person name="Gordon S.G."/>
            <person name="Govers F."/>
            <person name="Grunwald N.J."/>
            <person name="Huang W."/>
            <person name="Ivors K.L."/>
            <person name="Jones R.W."/>
            <person name="Kamoun S."/>
            <person name="Krampis K."/>
            <person name="Lamour K.H."/>
            <person name="Lee M.K."/>
            <person name="McDonald W.H."/>
            <person name="Medina M."/>
            <person name="Meijer H.J."/>
            <person name="Nordberg E.K."/>
            <person name="Maclean D.J."/>
            <person name="Ospina-Giraldo M.D."/>
            <person name="Morris P.F."/>
            <person name="Phuntumart V."/>
            <person name="Putnam N.H."/>
            <person name="Rash S."/>
            <person name="Rose J.K."/>
            <person name="Sakihama Y."/>
            <person name="Salamov A.A."/>
            <person name="Savidor A."/>
            <person name="Scheuring C.F."/>
            <person name="Smith B.M."/>
            <person name="Sobral B.W."/>
            <person name="Terry A."/>
            <person name="Torto-Alalibo T.A."/>
            <person name="Win J."/>
            <person name="Xu Z."/>
            <person name="Zhang H."/>
            <person name="Grigoriev I.V."/>
            <person name="Rokhsar D.S."/>
            <person name="Boore J.L."/>
        </authorList>
    </citation>
    <scope>NUCLEOTIDE SEQUENCE [LARGE SCALE GENOMIC DNA]</scope>
    <source>
        <strain evidence="2 3">P6497</strain>
    </source>
</reference>
<dbReference type="InParanoid" id="G5A266"/>
<feature type="compositionally biased region" description="Low complexity" evidence="1">
    <location>
        <begin position="79"/>
        <end position="90"/>
    </location>
</feature>
<name>G5A266_PHYSP</name>
<feature type="region of interest" description="Disordered" evidence="1">
    <location>
        <begin position="1"/>
        <end position="124"/>
    </location>
</feature>
<dbReference type="Proteomes" id="UP000002640">
    <property type="component" value="Unassembled WGS sequence"/>
</dbReference>
<dbReference type="AlphaFoldDB" id="G5A266"/>
<gene>
    <name evidence="2" type="ORF">PHYSODRAFT_264648</name>
</gene>
<protein>
    <submittedName>
        <fullName evidence="2">Uncharacterized protein</fullName>
    </submittedName>
</protein>
<proteinExistence type="predicted"/>
<accession>G5A266</accession>
<evidence type="ECO:0000313" key="2">
    <source>
        <dbReference type="EMBL" id="EGZ11014.1"/>
    </source>
</evidence>
<evidence type="ECO:0000256" key="1">
    <source>
        <dbReference type="SAM" id="MobiDB-lite"/>
    </source>
</evidence>
<dbReference type="KEGG" id="psoj:PHYSODRAFT_264648"/>
<evidence type="ECO:0000313" key="3">
    <source>
        <dbReference type="Proteomes" id="UP000002640"/>
    </source>
</evidence>
<dbReference type="RefSeq" id="XP_009533759.1">
    <property type="nucleotide sequence ID" value="XM_009535464.1"/>
</dbReference>
<feature type="compositionally biased region" description="Basic and acidic residues" evidence="1">
    <location>
        <begin position="67"/>
        <end position="78"/>
    </location>
</feature>
<organism evidence="2 3">
    <name type="scientific">Phytophthora sojae (strain P6497)</name>
    <name type="common">Soybean stem and root rot agent</name>
    <name type="synonym">Phytophthora megasperma f. sp. glycines</name>
    <dbReference type="NCBI Taxonomy" id="1094619"/>
    <lineage>
        <taxon>Eukaryota</taxon>
        <taxon>Sar</taxon>
        <taxon>Stramenopiles</taxon>
        <taxon>Oomycota</taxon>
        <taxon>Peronosporomycetes</taxon>
        <taxon>Peronosporales</taxon>
        <taxon>Peronosporaceae</taxon>
        <taxon>Phytophthora</taxon>
    </lineage>
</organism>
<dbReference type="EMBL" id="JH159158">
    <property type="protein sequence ID" value="EGZ11014.1"/>
    <property type="molecule type" value="Genomic_DNA"/>
</dbReference>